<comment type="caution">
    <text evidence="2">The sequence shown here is derived from an EMBL/GenBank/DDBJ whole genome shotgun (WGS) entry which is preliminary data.</text>
</comment>
<name>A0A8J5LNH0_ZINOF</name>
<sequence>MPTDDQLSRLIHELCSLLAGLMQAPQPALPPADAPPALMRRPPQRMSPAGFASLLLGASLALMLCGSVTFVIGFMLMPWVIGLVMVFYFAGILSNLSGMGRAVFCPSSCPSSPKEMSVSGPYLPNWKEFVAALSSHGIMLLPLSAVHFCAVPCPVESNVPVERVPMCFLSRVGLIEANPCPTQIQESEIKNFTVSQMLYQIIKAQG</sequence>
<keyword evidence="1" id="KW-0812">Transmembrane</keyword>
<keyword evidence="3" id="KW-1185">Reference proteome</keyword>
<evidence type="ECO:0000313" key="3">
    <source>
        <dbReference type="Proteomes" id="UP000734854"/>
    </source>
</evidence>
<reference evidence="2 3" key="1">
    <citation type="submission" date="2020-08" db="EMBL/GenBank/DDBJ databases">
        <title>Plant Genome Project.</title>
        <authorList>
            <person name="Zhang R.-G."/>
        </authorList>
    </citation>
    <scope>NUCLEOTIDE SEQUENCE [LARGE SCALE GENOMIC DNA]</scope>
    <source>
        <tissue evidence="2">Rhizome</tissue>
    </source>
</reference>
<dbReference type="PANTHER" id="PTHR34781:SF2">
    <property type="entry name" value="TRANSMEMBRANE PROTEIN"/>
    <property type="match status" value="1"/>
</dbReference>
<keyword evidence="1" id="KW-0472">Membrane</keyword>
<dbReference type="AlphaFoldDB" id="A0A8J5LNH0"/>
<evidence type="ECO:0000256" key="1">
    <source>
        <dbReference type="SAM" id="Phobius"/>
    </source>
</evidence>
<accession>A0A8J5LNH0</accession>
<dbReference type="Proteomes" id="UP000734854">
    <property type="component" value="Unassembled WGS sequence"/>
</dbReference>
<proteinExistence type="predicted"/>
<evidence type="ECO:0008006" key="4">
    <source>
        <dbReference type="Google" id="ProtNLM"/>
    </source>
</evidence>
<feature type="transmembrane region" description="Helical" evidence="1">
    <location>
        <begin position="49"/>
        <end position="70"/>
    </location>
</feature>
<dbReference type="PANTHER" id="PTHR34781">
    <property type="entry name" value="TRANSMEMBRANE PROTEIN"/>
    <property type="match status" value="1"/>
</dbReference>
<organism evidence="2 3">
    <name type="scientific">Zingiber officinale</name>
    <name type="common">Ginger</name>
    <name type="synonym">Amomum zingiber</name>
    <dbReference type="NCBI Taxonomy" id="94328"/>
    <lineage>
        <taxon>Eukaryota</taxon>
        <taxon>Viridiplantae</taxon>
        <taxon>Streptophyta</taxon>
        <taxon>Embryophyta</taxon>
        <taxon>Tracheophyta</taxon>
        <taxon>Spermatophyta</taxon>
        <taxon>Magnoliopsida</taxon>
        <taxon>Liliopsida</taxon>
        <taxon>Zingiberales</taxon>
        <taxon>Zingiberaceae</taxon>
        <taxon>Zingiber</taxon>
    </lineage>
</organism>
<evidence type="ECO:0000313" key="2">
    <source>
        <dbReference type="EMBL" id="KAG6522929.1"/>
    </source>
</evidence>
<keyword evidence="1" id="KW-1133">Transmembrane helix</keyword>
<gene>
    <name evidence="2" type="ORF">ZIOFF_020086</name>
</gene>
<feature type="transmembrane region" description="Helical" evidence="1">
    <location>
        <begin position="76"/>
        <end position="96"/>
    </location>
</feature>
<protein>
    <recommendedName>
        <fullName evidence="4">Transmembrane protein</fullName>
    </recommendedName>
</protein>
<dbReference type="EMBL" id="JACMSC010000005">
    <property type="protein sequence ID" value="KAG6522929.1"/>
    <property type="molecule type" value="Genomic_DNA"/>
</dbReference>